<dbReference type="CDD" id="cd00761">
    <property type="entry name" value="Glyco_tranf_GTA_type"/>
    <property type="match status" value="1"/>
</dbReference>
<dbReference type="Proteomes" id="UP000249782">
    <property type="component" value="Unassembled WGS sequence"/>
</dbReference>
<name>A0A328PJL1_9EURY</name>
<gene>
    <name evidence="2" type="ORF">DPC56_01665</name>
</gene>
<dbReference type="AlphaFoldDB" id="A0A328PJL1"/>
<dbReference type="GO" id="GO:0050504">
    <property type="term" value="F:mannosyl-3-phosphoglycerate synthase activity"/>
    <property type="evidence" value="ECO:0007669"/>
    <property type="project" value="UniProtKB-UniRule"/>
</dbReference>
<protein>
    <recommendedName>
        <fullName evidence="1">Mannosyl-3-phosphoglycerate synthase</fullName>
        <ecNumber evidence="1">2.4.1.217</ecNumber>
    </recommendedName>
</protein>
<reference evidence="2 3" key="1">
    <citation type="submission" date="2018-06" db="EMBL/GenBank/DDBJ databases">
        <title>Draft genome sequence of hyperthermophilic methanogen Methanothermobacter tenebrarum sp. MCM-B 1447.</title>
        <authorList>
            <person name="Pore S.D."/>
            <person name="Dagar S."/>
            <person name="Dhakephalkar P.K."/>
        </authorList>
    </citation>
    <scope>NUCLEOTIDE SEQUENCE [LARGE SCALE GENOMIC DNA]</scope>
    <source>
        <strain evidence="2 3">MCM B 1447</strain>
    </source>
</reference>
<dbReference type="InterPro" id="IPR012812">
    <property type="entry name" value="Osmo_MPG_synth"/>
</dbReference>
<dbReference type="EC" id="2.4.1.217" evidence="1"/>
<organism evidence="2 3">
    <name type="scientific">Methanothermobacter tenebrarum</name>
    <dbReference type="NCBI Taxonomy" id="680118"/>
    <lineage>
        <taxon>Archaea</taxon>
        <taxon>Methanobacteriati</taxon>
        <taxon>Methanobacteriota</taxon>
        <taxon>Methanomada group</taxon>
        <taxon>Methanobacteria</taxon>
        <taxon>Methanobacteriales</taxon>
        <taxon>Methanobacteriaceae</taxon>
        <taxon>Methanothermobacter</taxon>
    </lineage>
</organism>
<dbReference type="GO" id="GO:0005737">
    <property type="term" value="C:cytoplasm"/>
    <property type="evidence" value="ECO:0007669"/>
    <property type="project" value="InterPro"/>
</dbReference>
<accession>A0A328PJL1</accession>
<evidence type="ECO:0000256" key="1">
    <source>
        <dbReference type="NCBIfam" id="TIGR02460"/>
    </source>
</evidence>
<dbReference type="InterPro" id="IPR029044">
    <property type="entry name" value="Nucleotide-diphossugar_trans"/>
</dbReference>
<sequence>MLVEAPKGVEDIGPIRVYYPQSIIKLESKSSSLSALNFPKESLKHILEDFSIIVPIKNENIRLFDSVIRSIPADCHIIVVSNSDKEKCEEEMKVVEDFHNIAGDPIIFAHQRDPSIGSILEDMGYTNILDNGIVRDGKGEGLIIGLLINKCLGRKYVGFVDADNYMPTSIYEYVLDFAVGIAMSKTPYSMVRLLWRYKPKAAGNRLHLEKWGRVSRITNKYMNLLLSSRLGHETKIIKTGNAGEHAMSMELAERLAYAPGYSFEPYQLIHMLESADGLNLKDGVEVFQIETLSSHMHENKGEEHVNDMILSSLSTIYHSRLSNKDIQEKIVKELKDKNILEDDKPPKNIIIPPIRDINAKHFINSVKRESDIFMELR</sequence>
<proteinExistence type="predicted"/>
<dbReference type="OrthoDB" id="9468at2157"/>
<keyword evidence="2" id="KW-0328">Glycosyltransferase</keyword>
<keyword evidence="3" id="KW-1185">Reference proteome</keyword>
<evidence type="ECO:0000313" key="2">
    <source>
        <dbReference type="EMBL" id="RAO79514.1"/>
    </source>
</evidence>
<dbReference type="Pfam" id="PF09488">
    <property type="entry name" value="Osmo_MPGsynth"/>
    <property type="match status" value="1"/>
</dbReference>
<evidence type="ECO:0000313" key="3">
    <source>
        <dbReference type="Proteomes" id="UP000249782"/>
    </source>
</evidence>
<dbReference type="Gene3D" id="3.90.550.10">
    <property type="entry name" value="Spore Coat Polysaccharide Biosynthesis Protein SpsA, Chain A"/>
    <property type="match status" value="1"/>
</dbReference>
<dbReference type="RefSeq" id="WP_112093343.1">
    <property type="nucleotide sequence ID" value="NZ_QLOE01000002.1"/>
</dbReference>
<dbReference type="SUPFAM" id="SSF53448">
    <property type="entry name" value="Nucleotide-diphospho-sugar transferases"/>
    <property type="match status" value="1"/>
</dbReference>
<dbReference type="NCBIfam" id="TIGR02460">
    <property type="entry name" value="osmo_MPGsynth"/>
    <property type="match status" value="1"/>
</dbReference>
<dbReference type="GO" id="GO:0051479">
    <property type="term" value="P:mannosylglycerate biosynthetic process"/>
    <property type="evidence" value="ECO:0007669"/>
    <property type="project" value="InterPro"/>
</dbReference>
<comment type="caution">
    <text evidence="2">The sequence shown here is derived from an EMBL/GenBank/DDBJ whole genome shotgun (WGS) entry which is preliminary data.</text>
</comment>
<keyword evidence="2" id="KW-0808">Transferase</keyword>
<dbReference type="EMBL" id="QLOE01000002">
    <property type="protein sequence ID" value="RAO79514.1"/>
    <property type="molecule type" value="Genomic_DNA"/>
</dbReference>